<gene>
    <name evidence="1" type="ORF">A3I86_01785</name>
</gene>
<proteinExistence type="predicted"/>
<name>A0A1G2UI87_9BACT</name>
<accession>A0A1G2UI87</accession>
<protein>
    <submittedName>
        <fullName evidence="1">Uncharacterized protein</fullName>
    </submittedName>
</protein>
<reference evidence="1 2" key="1">
    <citation type="journal article" date="2016" name="Nat. Commun.">
        <title>Thousands of microbial genomes shed light on interconnected biogeochemical processes in an aquifer system.</title>
        <authorList>
            <person name="Anantharaman K."/>
            <person name="Brown C.T."/>
            <person name="Hug L.A."/>
            <person name="Sharon I."/>
            <person name="Castelle C.J."/>
            <person name="Probst A.J."/>
            <person name="Thomas B.C."/>
            <person name="Singh A."/>
            <person name="Wilkins M.J."/>
            <person name="Karaoz U."/>
            <person name="Brodie E.L."/>
            <person name="Williams K.H."/>
            <person name="Hubbard S.S."/>
            <person name="Banfield J.F."/>
        </authorList>
    </citation>
    <scope>NUCLEOTIDE SEQUENCE [LARGE SCALE GENOMIC DNA]</scope>
</reference>
<dbReference type="EMBL" id="MHWM01000009">
    <property type="protein sequence ID" value="OHB09159.1"/>
    <property type="molecule type" value="Genomic_DNA"/>
</dbReference>
<dbReference type="AlphaFoldDB" id="A0A1G2UI87"/>
<evidence type="ECO:0000313" key="1">
    <source>
        <dbReference type="EMBL" id="OHB09159.1"/>
    </source>
</evidence>
<evidence type="ECO:0000313" key="2">
    <source>
        <dbReference type="Proteomes" id="UP000177096"/>
    </source>
</evidence>
<comment type="caution">
    <text evidence="1">The sequence shown here is derived from an EMBL/GenBank/DDBJ whole genome shotgun (WGS) entry which is preliminary data.</text>
</comment>
<dbReference type="Proteomes" id="UP000177096">
    <property type="component" value="Unassembled WGS sequence"/>
</dbReference>
<organism evidence="1 2">
    <name type="scientific">Candidatus Zambryskibacteria bacterium RIFCSPLOWO2_02_FULL_39_14</name>
    <dbReference type="NCBI Taxonomy" id="1802769"/>
    <lineage>
        <taxon>Bacteria</taxon>
        <taxon>Candidatus Zambryskiibacteriota</taxon>
    </lineage>
</organism>
<sequence length="141" mass="16762">MTSIVIFTISGMIVFLLPLAKRLESKQGKSFLIFRLISKGDFYVREIYHWMVHLYFEGKERSSFLIKRQIPLHSKNFSNKLTVYLREKRIRYFNNMRDSRLLKKSDGISEFFKNMSNLEKGNGEINDVYYDGSQNSKKELD</sequence>